<dbReference type="STRING" id="2138.SMSRO_v1c15550"/>
<evidence type="ECO:0000313" key="1">
    <source>
        <dbReference type="EMBL" id="PQM31776.1"/>
    </source>
</evidence>
<sequence length="314" mass="35910">MSKKPLPFHFGETPDKTRAFLKENPNYHPSDLYTMIVEWSNAKYCGTYDFRQLAYALSATSGRPTFDPNVYTSFSSYMDSGTSIFGNYAYNWIKKQAFHDEARAFLFATQVSNLFNMIHYSGTNMFISDKDKGLQANRLCNDYTKLDPKVDFIASAFAADPRIKVNNKGPINDFLKQNIYDYESNNGYNSTSFGVGSLVQERTTLFDENQILNKSTNFSMGSGIKFVDRDEQGNAVVANDYPWTNRRLTDVLPTYQWKIYDETKKEQPLNINDITGMYDYDNVYKKGNSIVIGSGFDGLGKVLSAKWDQTKVYY</sequence>
<dbReference type="Gene3D" id="2.60.120.260">
    <property type="entry name" value="Galactose-binding domain-like"/>
    <property type="match status" value="1"/>
</dbReference>
<comment type="caution">
    <text evidence="1">The sequence shown here is derived from an EMBL/GenBank/DDBJ whole genome shotgun (WGS) entry which is preliminary data.</text>
</comment>
<accession>A0A2P6FE82</accession>
<proteinExistence type="predicted"/>
<dbReference type="EMBL" id="JTLV02000001">
    <property type="protein sequence ID" value="PQM31776.1"/>
    <property type="molecule type" value="Genomic_DNA"/>
</dbReference>
<dbReference type="AlphaFoldDB" id="A0A2P6FE82"/>
<dbReference type="OrthoDB" id="1089471at2"/>
<evidence type="ECO:0000313" key="2">
    <source>
        <dbReference type="Proteomes" id="UP000031565"/>
    </source>
</evidence>
<protein>
    <submittedName>
        <fullName evidence="1">Uncharacterized protein</fullName>
    </submittedName>
</protein>
<organism evidence="1 2">
    <name type="scientific">Spiroplasma poulsonii</name>
    <dbReference type="NCBI Taxonomy" id="2138"/>
    <lineage>
        <taxon>Bacteria</taxon>
        <taxon>Bacillati</taxon>
        <taxon>Mycoplasmatota</taxon>
        <taxon>Mollicutes</taxon>
        <taxon>Entomoplasmatales</taxon>
        <taxon>Spiroplasmataceae</taxon>
        <taxon>Spiroplasma</taxon>
    </lineage>
</organism>
<dbReference type="RefSeq" id="WP_159373225.1">
    <property type="nucleotide sequence ID" value="NZ_CM020866.1"/>
</dbReference>
<name>A0A2P6FE82_9MOLU</name>
<dbReference type="Proteomes" id="UP000031565">
    <property type="component" value="Unassembled WGS sequence"/>
</dbReference>
<gene>
    <name evidence="1" type="ORF">SMSRO_SF016290</name>
</gene>
<reference evidence="1 2" key="1">
    <citation type="journal article" date="2015" name="MBio">
        <title>Genome sequence of the Drosophila melanogaster male-killing Spiroplasma strain MSRO endosymbiont.</title>
        <authorList>
            <person name="Paredes J.C."/>
            <person name="Herren J.K."/>
            <person name="Schupfer F."/>
            <person name="Marin R."/>
            <person name="Claverol S."/>
            <person name="Kuo C.H."/>
            <person name="Lemaitre B."/>
            <person name="Beven L."/>
        </authorList>
    </citation>
    <scope>NUCLEOTIDE SEQUENCE [LARGE SCALE GENOMIC DNA]</scope>
    <source>
        <strain evidence="1 2">MSRO</strain>
    </source>
</reference>
<keyword evidence="2" id="KW-1185">Reference proteome</keyword>